<dbReference type="AlphaFoldDB" id="A0A1W0VTP4"/>
<protein>
    <submittedName>
        <fullName evidence="3">Uncharacterized protein</fullName>
    </submittedName>
</protein>
<organism evidence="3 4">
    <name type="scientific">Sorghum bicolor</name>
    <name type="common">Sorghum</name>
    <name type="synonym">Sorghum vulgare</name>
    <dbReference type="NCBI Taxonomy" id="4558"/>
    <lineage>
        <taxon>Eukaryota</taxon>
        <taxon>Viridiplantae</taxon>
        <taxon>Streptophyta</taxon>
        <taxon>Embryophyta</taxon>
        <taxon>Tracheophyta</taxon>
        <taxon>Spermatophyta</taxon>
        <taxon>Magnoliopsida</taxon>
        <taxon>Liliopsida</taxon>
        <taxon>Poales</taxon>
        <taxon>Poaceae</taxon>
        <taxon>PACMAD clade</taxon>
        <taxon>Panicoideae</taxon>
        <taxon>Andropogonodae</taxon>
        <taxon>Andropogoneae</taxon>
        <taxon>Sorghinae</taxon>
        <taxon>Sorghum</taxon>
    </lineage>
</organism>
<dbReference type="InParanoid" id="A0A1W0VTP4"/>
<feature type="compositionally biased region" description="Basic and acidic residues" evidence="1">
    <location>
        <begin position="54"/>
        <end position="75"/>
    </location>
</feature>
<dbReference type="Gramene" id="OQU76652">
    <property type="protein sequence ID" value="OQU76652"/>
    <property type="gene ID" value="SORBI_3010G180350"/>
</dbReference>
<evidence type="ECO:0000256" key="1">
    <source>
        <dbReference type="SAM" id="MobiDB-lite"/>
    </source>
</evidence>
<feature type="compositionally biased region" description="Basic and acidic residues" evidence="1">
    <location>
        <begin position="33"/>
        <end position="42"/>
    </location>
</feature>
<gene>
    <name evidence="3" type="ORF">SORBI_3010G180350</name>
</gene>
<keyword evidence="4" id="KW-1185">Reference proteome</keyword>
<name>A0A1W0VTP4_SORBI</name>
<reference evidence="4" key="2">
    <citation type="journal article" date="2018" name="Plant J.">
        <title>The Sorghum bicolor reference genome: improved assembly, gene annotations, a transcriptome atlas, and signatures of genome organization.</title>
        <authorList>
            <person name="McCormick R.F."/>
            <person name="Truong S.K."/>
            <person name="Sreedasyam A."/>
            <person name="Jenkins J."/>
            <person name="Shu S."/>
            <person name="Sims D."/>
            <person name="Kennedy M."/>
            <person name="Amirebrahimi M."/>
            <person name="Weers B.D."/>
            <person name="McKinley B."/>
            <person name="Mattison A."/>
            <person name="Morishige D.T."/>
            <person name="Grimwood J."/>
            <person name="Schmutz J."/>
            <person name="Mullet J.E."/>
        </authorList>
    </citation>
    <scope>NUCLEOTIDE SEQUENCE [LARGE SCALE GENOMIC DNA]</scope>
    <source>
        <strain evidence="4">cv. BTx623</strain>
    </source>
</reference>
<feature type="signal peptide" evidence="2">
    <location>
        <begin position="1"/>
        <end position="19"/>
    </location>
</feature>
<evidence type="ECO:0000313" key="3">
    <source>
        <dbReference type="EMBL" id="OQU76652.1"/>
    </source>
</evidence>
<accession>A0A1W0VTP4</accession>
<keyword evidence="2" id="KW-0732">Signal</keyword>
<sequence>MHHACTRTGWGSILFRSLASPLSVPAAGRYIFDREEHDDHTTKRLSGRPGRPLADPRRGDPDRSTCHQQQDDDVPKTGSAPDPAGAAGKIKKGAGGWAADGARRWLNNWAALPLARLGAAPVTSCFFGITAR</sequence>
<feature type="chain" id="PRO_5013048653" evidence="2">
    <location>
        <begin position="20"/>
        <end position="132"/>
    </location>
</feature>
<evidence type="ECO:0000313" key="4">
    <source>
        <dbReference type="Proteomes" id="UP000000768"/>
    </source>
</evidence>
<reference evidence="3 4" key="1">
    <citation type="journal article" date="2009" name="Nature">
        <title>The Sorghum bicolor genome and the diversification of grasses.</title>
        <authorList>
            <person name="Paterson A.H."/>
            <person name="Bowers J.E."/>
            <person name="Bruggmann R."/>
            <person name="Dubchak I."/>
            <person name="Grimwood J."/>
            <person name="Gundlach H."/>
            <person name="Haberer G."/>
            <person name="Hellsten U."/>
            <person name="Mitros T."/>
            <person name="Poliakov A."/>
            <person name="Schmutz J."/>
            <person name="Spannagl M."/>
            <person name="Tang H."/>
            <person name="Wang X."/>
            <person name="Wicker T."/>
            <person name="Bharti A.K."/>
            <person name="Chapman J."/>
            <person name="Feltus F.A."/>
            <person name="Gowik U."/>
            <person name="Grigoriev I.V."/>
            <person name="Lyons E."/>
            <person name="Maher C.A."/>
            <person name="Martis M."/>
            <person name="Narechania A."/>
            <person name="Otillar R.P."/>
            <person name="Penning B.W."/>
            <person name="Salamov A.A."/>
            <person name="Wang Y."/>
            <person name="Zhang L."/>
            <person name="Carpita N.C."/>
            <person name="Freeling M."/>
            <person name="Gingle A.R."/>
            <person name="Hash C.T."/>
            <person name="Keller B."/>
            <person name="Klein P."/>
            <person name="Kresovich S."/>
            <person name="McCann M.C."/>
            <person name="Ming R."/>
            <person name="Peterson D.G."/>
            <person name="Mehboob-ur-Rahman"/>
            <person name="Ware D."/>
            <person name="Westhoff P."/>
            <person name="Mayer K.F."/>
            <person name="Messing J."/>
            <person name="Rokhsar D.S."/>
        </authorList>
    </citation>
    <scope>NUCLEOTIDE SEQUENCE [LARGE SCALE GENOMIC DNA]</scope>
    <source>
        <strain evidence="4">cv. BTx623</strain>
    </source>
</reference>
<dbReference type="EMBL" id="CM000769">
    <property type="protein sequence ID" value="OQU76652.1"/>
    <property type="molecule type" value="Genomic_DNA"/>
</dbReference>
<feature type="region of interest" description="Disordered" evidence="1">
    <location>
        <begin position="33"/>
        <end position="95"/>
    </location>
</feature>
<proteinExistence type="predicted"/>
<evidence type="ECO:0000256" key="2">
    <source>
        <dbReference type="SAM" id="SignalP"/>
    </source>
</evidence>
<dbReference type="Proteomes" id="UP000000768">
    <property type="component" value="Chromosome 10"/>
</dbReference>